<dbReference type="AlphaFoldDB" id="A0A174MTE9"/>
<evidence type="ECO:0000313" key="1">
    <source>
        <dbReference type="EMBL" id="CUP39722.1"/>
    </source>
</evidence>
<dbReference type="Proteomes" id="UP000095657">
    <property type="component" value="Unassembled WGS sequence"/>
</dbReference>
<name>A0A174MTE9_9BACE</name>
<accession>A0A174MTE9</accession>
<evidence type="ECO:0000313" key="2">
    <source>
        <dbReference type="Proteomes" id="UP000095657"/>
    </source>
</evidence>
<protein>
    <submittedName>
        <fullName evidence="1">Uncharacterized protein</fullName>
    </submittedName>
</protein>
<organism evidence="1 2">
    <name type="scientific">Bacteroides caccae</name>
    <dbReference type="NCBI Taxonomy" id="47678"/>
    <lineage>
        <taxon>Bacteria</taxon>
        <taxon>Pseudomonadati</taxon>
        <taxon>Bacteroidota</taxon>
        <taxon>Bacteroidia</taxon>
        <taxon>Bacteroidales</taxon>
        <taxon>Bacteroidaceae</taxon>
        <taxon>Bacteroides</taxon>
    </lineage>
</organism>
<sequence length="37" mass="4319">MKKKCIKILYSLVVGKRRVSDYYNNSCSIFIIYPAFG</sequence>
<reference evidence="1 2" key="1">
    <citation type="submission" date="2015-09" db="EMBL/GenBank/DDBJ databases">
        <authorList>
            <consortium name="Pathogen Informatics"/>
        </authorList>
    </citation>
    <scope>NUCLEOTIDE SEQUENCE [LARGE SCALE GENOMIC DNA]</scope>
    <source>
        <strain evidence="1 2">2789STDY5834880</strain>
    </source>
</reference>
<dbReference type="EMBL" id="CZAI01000004">
    <property type="protein sequence ID" value="CUP39722.1"/>
    <property type="molecule type" value="Genomic_DNA"/>
</dbReference>
<gene>
    <name evidence="1" type="ORF">ERS852494_02158</name>
</gene>
<proteinExistence type="predicted"/>